<dbReference type="InterPro" id="IPR043472">
    <property type="entry name" value="Macro_dom-like"/>
</dbReference>
<dbReference type="PANTHER" id="PTHR35596">
    <property type="entry name" value="DUF2263 DOMAIN-CONTAINING PROTEIN"/>
    <property type="match status" value="1"/>
</dbReference>
<dbReference type="Proteomes" id="UP000660611">
    <property type="component" value="Unassembled WGS sequence"/>
</dbReference>
<feature type="domain" description="Microbial-type PARG catalytic" evidence="1">
    <location>
        <begin position="9"/>
        <end position="153"/>
    </location>
</feature>
<dbReference type="AlphaFoldDB" id="A0A919PG17"/>
<dbReference type="RefSeq" id="WP_203844797.1">
    <property type="nucleotide sequence ID" value="NZ_BAAAVW010000002.1"/>
</dbReference>
<evidence type="ECO:0000313" key="3">
    <source>
        <dbReference type="Proteomes" id="UP000660611"/>
    </source>
</evidence>
<reference evidence="2" key="1">
    <citation type="submission" date="2021-01" db="EMBL/GenBank/DDBJ databases">
        <title>Whole genome shotgun sequence of Dactylosporangium siamense NBRC 106093.</title>
        <authorList>
            <person name="Komaki H."/>
            <person name="Tamura T."/>
        </authorList>
    </citation>
    <scope>NUCLEOTIDE SEQUENCE</scope>
    <source>
        <strain evidence="2">NBRC 106093</strain>
    </source>
</reference>
<comment type="caution">
    <text evidence="2">The sequence shown here is derived from an EMBL/GenBank/DDBJ whole genome shotgun (WGS) entry which is preliminary data.</text>
</comment>
<proteinExistence type="predicted"/>
<keyword evidence="3" id="KW-1185">Reference proteome</keyword>
<organism evidence="2 3">
    <name type="scientific">Dactylosporangium siamense</name>
    <dbReference type="NCBI Taxonomy" id="685454"/>
    <lineage>
        <taxon>Bacteria</taxon>
        <taxon>Bacillati</taxon>
        <taxon>Actinomycetota</taxon>
        <taxon>Actinomycetes</taxon>
        <taxon>Micromonosporales</taxon>
        <taxon>Micromonosporaceae</taxon>
        <taxon>Dactylosporangium</taxon>
    </lineage>
</organism>
<dbReference type="EMBL" id="BONQ01000017">
    <property type="protein sequence ID" value="GIG42934.1"/>
    <property type="molecule type" value="Genomic_DNA"/>
</dbReference>
<dbReference type="Pfam" id="PF10021">
    <property type="entry name" value="PARG_cat_microb"/>
    <property type="match status" value="1"/>
</dbReference>
<dbReference type="Gene3D" id="3.40.220.10">
    <property type="entry name" value="Leucine Aminopeptidase, subunit E, domain 1"/>
    <property type="match status" value="1"/>
</dbReference>
<evidence type="ECO:0000313" key="2">
    <source>
        <dbReference type="EMBL" id="GIG42934.1"/>
    </source>
</evidence>
<sequence>MSGRLREIARQSVAIAAAGEYRNQAGDLVRIGPAVTAAVAGTRLFRPDDPLPPPAGPAAVPAVEVTGESTLAAARRLAGTPGGVACLVFASAKNPGGGFLGGAEAQEESLARASALYPCLRAAPEFYAFHREHHDLRYSDRVIHSPGVPVFRDDKARLLDAPHHATFLTAAAPNLGAILRNQPQDAADVPAVLHRRARRVLAVAAAHGHRTLVLGGWGCGVFRNVPADVATAFAAALADVQHFDRVVFAVYDRLKGTPVHAAFAAVFT</sequence>
<dbReference type="NCBIfam" id="TIGR02452">
    <property type="entry name" value="TIGR02452 family protein"/>
    <property type="match status" value="1"/>
</dbReference>
<dbReference type="InterPro" id="IPR012664">
    <property type="entry name" value="CHP02452"/>
</dbReference>
<accession>A0A919PG17</accession>
<dbReference type="PANTHER" id="PTHR35596:SF1">
    <property type="entry name" value="MICROBIAL-TYPE PARG CATALYTIC DOMAIN-CONTAINING PROTEIN"/>
    <property type="match status" value="1"/>
</dbReference>
<protein>
    <submittedName>
        <fullName evidence="2">TIGR02452 family protein</fullName>
    </submittedName>
</protein>
<dbReference type="PIRSF" id="PIRSF014899">
    <property type="entry name" value="UCP014899"/>
    <property type="match status" value="1"/>
</dbReference>
<evidence type="ECO:0000259" key="1">
    <source>
        <dbReference type="Pfam" id="PF10021"/>
    </source>
</evidence>
<gene>
    <name evidence="2" type="ORF">Dsi01nite_009750</name>
</gene>
<dbReference type="InterPro" id="IPR019261">
    <property type="entry name" value="PARG_cat_microbial"/>
</dbReference>
<name>A0A919PG17_9ACTN</name>